<dbReference type="Proteomes" id="UP000821845">
    <property type="component" value="Chromosome 2"/>
</dbReference>
<accession>A0ACB7SZ57</accession>
<comment type="caution">
    <text evidence="1">The sequence shown here is derived from an EMBL/GenBank/DDBJ whole genome shotgun (WGS) entry which is preliminary data.</text>
</comment>
<name>A0ACB7SZ57_HYAAI</name>
<protein>
    <submittedName>
        <fullName evidence="1">Uncharacterized protein</fullName>
    </submittedName>
</protein>
<dbReference type="EMBL" id="CM023482">
    <property type="protein sequence ID" value="KAH6940246.1"/>
    <property type="molecule type" value="Genomic_DNA"/>
</dbReference>
<evidence type="ECO:0000313" key="2">
    <source>
        <dbReference type="Proteomes" id="UP000821845"/>
    </source>
</evidence>
<sequence>MQEGLRVSNAQAAKILGYKKGKLVCKDTAQALWSSSVLATRRVRGNVAPKKRALGKLPKQQLTPEKVDVVAAHERTMAADSADFQRLYTLSRVATNRQQFEAAVTATAAENPAATTSQGNLMCFDEGSATHEAHPPAYSVFEGARHITPSPLPEFAESREPSRQTCSTHSAAAPDLTGQSESPQVLLRDAMRMIECLTGVVQNTLTSSSAAKSMIRMDLPTYSGYPDLVSANEYLDRMLTYQQATGLSDGEMLERVVPVSLTDQAARSEFRDLDELASEAKRIQADILASRAYKPPPPASQALEPRCAWNGDNFRTRPQGNGLLALSDERSSSGWELFDRTLDPYTYARRAACAADGRDKPNDRPKKSLANAKLSADSKNRAAVRAEKKGAKGKGSPLERPRTPAAEDAAAVEKRNELDRRPCLPTFAAQQPSPYRISRLLPVNYGRQRSFPQGEEALVPQHTTIGPSRKANGRSFEHHQPPAAPNASRAQDQLNDSSSSSHGTPPWPATADDSATTAAEGSDGPLTDTTFLTA</sequence>
<keyword evidence="2" id="KW-1185">Reference proteome</keyword>
<proteinExistence type="predicted"/>
<organism evidence="1 2">
    <name type="scientific">Hyalomma asiaticum</name>
    <name type="common">Tick</name>
    <dbReference type="NCBI Taxonomy" id="266040"/>
    <lineage>
        <taxon>Eukaryota</taxon>
        <taxon>Metazoa</taxon>
        <taxon>Ecdysozoa</taxon>
        <taxon>Arthropoda</taxon>
        <taxon>Chelicerata</taxon>
        <taxon>Arachnida</taxon>
        <taxon>Acari</taxon>
        <taxon>Parasitiformes</taxon>
        <taxon>Ixodida</taxon>
        <taxon>Ixodoidea</taxon>
        <taxon>Ixodidae</taxon>
        <taxon>Hyalomminae</taxon>
        <taxon>Hyalomma</taxon>
    </lineage>
</organism>
<evidence type="ECO:0000313" key="1">
    <source>
        <dbReference type="EMBL" id="KAH6940246.1"/>
    </source>
</evidence>
<gene>
    <name evidence="1" type="ORF">HPB50_026442</name>
</gene>
<reference evidence="1" key="1">
    <citation type="submission" date="2020-05" db="EMBL/GenBank/DDBJ databases">
        <title>Large-scale comparative analyses of tick genomes elucidate their genetic diversity and vector capacities.</title>
        <authorList>
            <person name="Jia N."/>
            <person name="Wang J."/>
            <person name="Shi W."/>
            <person name="Du L."/>
            <person name="Sun Y."/>
            <person name="Zhan W."/>
            <person name="Jiang J."/>
            <person name="Wang Q."/>
            <person name="Zhang B."/>
            <person name="Ji P."/>
            <person name="Sakyi L.B."/>
            <person name="Cui X."/>
            <person name="Yuan T."/>
            <person name="Jiang B."/>
            <person name="Yang W."/>
            <person name="Lam T.T.-Y."/>
            <person name="Chang Q."/>
            <person name="Ding S."/>
            <person name="Wang X."/>
            <person name="Zhu J."/>
            <person name="Ruan X."/>
            <person name="Zhao L."/>
            <person name="Wei J."/>
            <person name="Que T."/>
            <person name="Du C."/>
            <person name="Cheng J."/>
            <person name="Dai P."/>
            <person name="Han X."/>
            <person name="Huang E."/>
            <person name="Gao Y."/>
            <person name="Liu J."/>
            <person name="Shao H."/>
            <person name="Ye R."/>
            <person name="Li L."/>
            <person name="Wei W."/>
            <person name="Wang X."/>
            <person name="Wang C."/>
            <person name="Yang T."/>
            <person name="Huo Q."/>
            <person name="Li W."/>
            <person name="Guo W."/>
            <person name="Chen H."/>
            <person name="Zhou L."/>
            <person name="Ni X."/>
            <person name="Tian J."/>
            <person name="Zhou Y."/>
            <person name="Sheng Y."/>
            <person name="Liu T."/>
            <person name="Pan Y."/>
            <person name="Xia L."/>
            <person name="Li J."/>
            <person name="Zhao F."/>
            <person name="Cao W."/>
        </authorList>
    </citation>
    <scope>NUCLEOTIDE SEQUENCE</scope>
    <source>
        <strain evidence="1">Hyas-2018</strain>
    </source>
</reference>